<comment type="caution">
    <text evidence="1">The sequence shown here is derived from an EMBL/GenBank/DDBJ whole genome shotgun (WGS) entry which is preliminary data.</text>
</comment>
<dbReference type="Proteomes" id="UP000018957">
    <property type="component" value="Unassembled WGS sequence"/>
</dbReference>
<proteinExistence type="predicted"/>
<name>W3VAX7_9GAMM</name>
<protein>
    <submittedName>
        <fullName evidence="1">Uncharacterized protein</fullName>
    </submittedName>
</protein>
<evidence type="ECO:0000313" key="1">
    <source>
        <dbReference type="EMBL" id="ETS32280.1"/>
    </source>
</evidence>
<dbReference type="EMBL" id="AYSJ01000006">
    <property type="protein sequence ID" value="ETS32280.1"/>
    <property type="molecule type" value="Genomic_DNA"/>
</dbReference>
<dbReference type="AlphaFoldDB" id="W3VAX7"/>
<gene>
    <name evidence="1" type="ORF">PTE_01588</name>
</gene>
<accession>W3VAX7</accession>
<keyword evidence="2" id="KW-1185">Reference proteome</keyword>
<evidence type="ECO:0000313" key="2">
    <source>
        <dbReference type="Proteomes" id="UP000018957"/>
    </source>
</evidence>
<organism evidence="1 2">
    <name type="scientific">Photorhabdus khanii NC19</name>
    <dbReference type="NCBI Taxonomy" id="1004151"/>
    <lineage>
        <taxon>Bacteria</taxon>
        <taxon>Pseudomonadati</taxon>
        <taxon>Pseudomonadota</taxon>
        <taxon>Gammaproteobacteria</taxon>
        <taxon>Enterobacterales</taxon>
        <taxon>Morganellaceae</taxon>
        <taxon>Photorhabdus</taxon>
    </lineage>
</organism>
<dbReference type="PATRIC" id="fig|1004151.3.peg.1624"/>
<sequence length="45" mass="5358">MNILINEYKKRMDDARLSDPDGQGFFTMMRKKYGIVIRMIFAPVF</sequence>
<dbReference type="RefSeq" id="WP_152963768.1">
    <property type="nucleotide sequence ID" value="NZ_AYSJ01000006.1"/>
</dbReference>
<reference evidence="1 2" key="1">
    <citation type="submission" date="2013-11" db="EMBL/GenBank/DDBJ databases">
        <title>Elucidation of the Photorhabdus temperata genome and generation of transposon mutant library to identify motility mutants.</title>
        <authorList>
            <person name="Hurst S.G.IV."/>
            <person name="Micheals B."/>
            <person name="Abebe-Akele F."/>
            <person name="Rowedder H."/>
            <person name="Bullock H."/>
            <person name="Jackobeck R."/>
            <person name="Janicki E."/>
            <person name="Tisa L.S."/>
        </authorList>
    </citation>
    <scope>NUCLEOTIDE SEQUENCE [LARGE SCALE GENOMIC DNA]</scope>
    <source>
        <strain evidence="1 2">NC19</strain>
    </source>
</reference>